<reference evidence="2 3" key="1">
    <citation type="journal article" date="2019" name="G3 (Bethesda)">
        <title>Sequencing of a Wild Apple (Malus baccata) Genome Unravels the Differences Between Cultivated and Wild Apple Species Regarding Disease Resistance and Cold Tolerance.</title>
        <authorList>
            <person name="Chen X."/>
        </authorList>
    </citation>
    <scope>NUCLEOTIDE SEQUENCE [LARGE SCALE GENOMIC DNA]</scope>
    <source>
        <strain evidence="3">cv. Shandingzi</strain>
        <tissue evidence="2">Leaves</tissue>
    </source>
</reference>
<dbReference type="AlphaFoldDB" id="A0A540LCA8"/>
<feature type="compositionally biased region" description="Basic and acidic residues" evidence="1">
    <location>
        <begin position="80"/>
        <end position="109"/>
    </location>
</feature>
<sequence length="109" mass="13155">MIKAALWFCLKGNKYSKALAIEKKSNKEIKKREWRDSGQTKKIERIKIRKEENKKIKEREGNILRIEWTDQQKEGRKRAEKLERRQRGRNESRGSAESKRIAEKQEEEK</sequence>
<feature type="region of interest" description="Disordered" evidence="1">
    <location>
        <begin position="67"/>
        <end position="109"/>
    </location>
</feature>
<accession>A0A540LCA8</accession>
<evidence type="ECO:0000313" key="2">
    <source>
        <dbReference type="EMBL" id="TQD84108.1"/>
    </source>
</evidence>
<evidence type="ECO:0000256" key="1">
    <source>
        <dbReference type="SAM" id="MobiDB-lite"/>
    </source>
</evidence>
<evidence type="ECO:0000313" key="3">
    <source>
        <dbReference type="Proteomes" id="UP000315295"/>
    </source>
</evidence>
<proteinExistence type="predicted"/>
<gene>
    <name evidence="2" type="ORF">C1H46_030336</name>
</gene>
<name>A0A540LCA8_MALBA</name>
<organism evidence="2 3">
    <name type="scientific">Malus baccata</name>
    <name type="common">Siberian crab apple</name>
    <name type="synonym">Pyrus baccata</name>
    <dbReference type="NCBI Taxonomy" id="106549"/>
    <lineage>
        <taxon>Eukaryota</taxon>
        <taxon>Viridiplantae</taxon>
        <taxon>Streptophyta</taxon>
        <taxon>Embryophyta</taxon>
        <taxon>Tracheophyta</taxon>
        <taxon>Spermatophyta</taxon>
        <taxon>Magnoliopsida</taxon>
        <taxon>eudicotyledons</taxon>
        <taxon>Gunneridae</taxon>
        <taxon>Pentapetalae</taxon>
        <taxon>rosids</taxon>
        <taxon>fabids</taxon>
        <taxon>Rosales</taxon>
        <taxon>Rosaceae</taxon>
        <taxon>Amygdaloideae</taxon>
        <taxon>Maleae</taxon>
        <taxon>Malus</taxon>
    </lineage>
</organism>
<keyword evidence="3" id="KW-1185">Reference proteome</keyword>
<dbReference type="Proteomes" id="UP000315295">
    <property type="component" value="Unassembled WGS sequence"/>
</dbReference>
<protein>
    <submittedName>
        <fullName evidence="2">Uncharacterized protein</fullName>
    </submittedName>
</protein>
<comment type="caution">
    <text evidence="2">The sequence shown here is derived from an EMBL/GenBank/DDBJ whole genome shotgun (WGS) entry which is preliminary data.</text>
</comment>
<dbReference type="EMBL" id="VIEB01000651">
    <property type="protein sequence ID" value="TQD84108.1"/>
    <property type="molecule type" value="Genomic_DNA"/>
</dbReference>